<evidence type="ECO:0000313" key="5">
    <source>
        <dbReference type="EMBL" id="ROR73348.1"/>
    </source>
</evidence>
<dbReference type="EMBL" id="RKHK01000001">
    <property type="protein sequence ID" value="ROR73348.1"/>
    <property type="molecule type" value="Genomic_DNA"/>
</dbReference>
<dbReference type="Pfam" id="PF04203">
    <property type="entry name" value="Sortase"/>
    <property type="match status" value="1"/>
</dbReference>
<evidence type="ECO:0000256" key="2">
    <source>
        <dbReference type="PIRSR" id="PIRSR605754-1"/>
    </source>
</evidence>
<sequence length="265" mass="29246">MTATEAPRPSRRRVRQRVRRRRSRGLTPLFVVGELLVTAGVVLGLFVVWNLVWTDYEAGQEQRAALERLEESWTVPDSSADDADADGDQPVSAEPGEGDPPAVSRADDGEPFARLHVPRWGADHALPIREGSAMSVINTGAAGRYSETQMPGEMGNFAIGAHRQSYGAAFRHIDALELGDRLIVRSAQAWFVYEVTETRIVQPHQVEVLAPVPGQVGAEANGRYITLTTCHPLWSTAERYIVHGELAEWYPFSADLPEHLLVSDE</sequence>
<feature type="active site" description="Proton donor/acceptor" evidence="2">
    <location>
        <position position="162"/>
    </location>
</feature>
<dbReference type="GO" id="GO:0016787">
    <property type="term" value="F:hydrolase activity"/>
    <property type="evidence" value="ECO:0007669"/>
    <property type="project" value="UniProtKB-KW"/>
</dbReference>
<keyword evidence="4" id="KW-0472">Membrane</keyword>
<dbReference type="SUPFAM" id="SSF63817">
    <property type="entry name" value="Sortase"/>
    <property type="match status" value="1"/>
</dbReference>
<feature type="region of interest" description="Disordered" evidence="3">
    <location>
        <begin position="71"/>
        <end position="108"/>
    </location>
</feature>
<keyword evidence="4" id="KW-0812">Transmembrane</keyword>
<dbReference type="Gene3D" id="2.40.260.10">
    <property type="entry name" value="Sortase"/>
    <property type="match status" value="1"/>
</dbReference>
<dbReference type="InterPro" id="IPR053465">
    <property type="entry name" value="Sortase_Class_E"/>
</dbReference>
<comment type="caution">
    <text evidence="5">The sequence shown here is derived from an EMBL/GenBank/DDBJ whole genome shotgun (WGS) entry which is preliminary data.</text>
</comment>
<keyword evidence="4" id="KW-1133">Transmembrane helix</keyword>
<accession>A0A3N2BDM1</accession>
<dbReference type="CDD" id="cd05830">
    <property type="entry name" value="Sortase_E"/>
    <property type="match status" value="1"/>
</dbReference>
<dbReference type="InterPro" id="IPR042003">
    <property type="entry name" value="Sortase_E"/>
</dbReference>
<gene>
    <name evidence="5" type="ORF">EDD31_1725</name>
</gene>
<proteinExistence type="predicted"/>
<dbReference type="InterPro" id="IPR023365">
    <property type="entry name" value="Sortase_dom-sf"/>
</dbReference>
<name>A0A3N2BDM1_9MICO</name>
<evidence type="ECO:0000313" key="6">
    <source>
        <dbReference type="Proteomes" id="UP000280668"/>
    </source>
</evidence>
<evidence type="ECO:0000256" key="4">
    <source>
        <dbReference type="SAM" id="Phobius"/>
    </source>
</evidence>
<dbReference type="OrthoDB" id="5242879at2"/>
<dbReference type="NCBIfam" id="NF033747">
    <property type="entry name" value="class_E_sortase"/>
    <property type="match status" value="1"/>
</dbReference>
<evidence type="ECO:0000256" key="1">
    <source>
        <dbReference type="ARBA" id="ARBA00022801"/>
    </source>
</evidence>
<dbReference type="AlphaFoldDB" id="A0A3N2BDM1"/>
<dbReference type="Proteomes" id="UP000280668">
    <property type="component" value="Unassembled WGS sequence"/>
</dbReference>
<dbReference type="RefSeq" id="WP_123303781.1">
    <property type="nucleotide sequence ID" value="NZ_RKHK01000001.1"/>
</dbReference>
<keyword evidence="6" id="KW-1185">Reference proteome</keyword>
<keyword evidence="1" id="KW-0378">Hydrolase</keyword>
<protein>
    <submittedName>
        <fullName evidence="5">Sortase A</fullName>
    </submittedName>
</protein>
<evidence type="ECO:0000256" key="3">
    <source>
        <dbReference type="SAM" id="MobiDB-lite"/>
    </source>
</evidence>
<organism evidence="5 6">
    <name type="scientific">Bogoriella caseilytica</name>
    <dbReference type="NCBI Taxonomy" id="56055"/>
    <lineage>
        <taxon>Bacteria</taxon>
        <taxon>Bacillati</taxon>
        <taxon>Actinomycetota</taxon>
        <taxon>Actinomycetes</taxon>
        <taxon>Micrococcales</taxon>
        <taxon>Bogoriellaceae</taxon>
        <taxon>Bogoriella</taxon>
    </lineage>
</organism>
<feature type="active site" description="Acyl-thioester intermediate" evidence="2">
    <location>
        <position position="230"/>
    </location>
</feature>
<dbReference type="InterPro" id="IPR005754">
    <property type="entry name" value="Sortase"/>
</dbReference>
<dbReference type="NCBIfam" id="TIGR01076">
    <property type="entry name" value="sortase_fam"/>
    <property type="match status" value="1"/>
</dbReference>
<reference evidence="5 6" key="1">
    <citation type="submission" date="2018-11" db="EMBL/GenBank/DDBJ databases">
        <title>Sequencing the genomes of 1000 actinobacteria strains.</title>
        <authorList>
            <person name="Klenk H.-P."/>
        </authorList>
    </citation>
    <scope>NUCLEOTIDE SEQUENCE [LARGE SCALE GENOMIC DNA]</scope>
    <source>
        <strain evidence="5 6">DSM 11294</strain>
    </source>
</reference>
<feature type="transmembrane region" description="Helical" evidence="4">
    <location>
        <begin position="29"/>
        <end position="53"/>
    </location>
</feature>